<feature type="transmembrane region" description="Helical" evidence="5">
    <location>
        <begin position="67"/>
        <end position="86"/>
    </location>
</feature>
<feature type="transmembrane region" description="Helical" evidence="5">
    <location>
        <begin position="120"/>
        <end position="146"/>
    </location>
</feature>
<keyword evidence="2 5" id="KW-0812">Transmembrane</keyword>
<dbReference type="InterPro" id="IPR007269">
    <property type="entry name" value="ICMT_MeTrfase"/>
</dbReference>
<dbReference type="RefSeq" id="WP_066332528.1">
    <property type="nucleotide sequence ID" value="NZ_LWSG01000015.1"/>
</dbReference>
<evidence type="ECO:0000256" key="1">
    <source>
        <dbReference type="ARBA" id="ARBA00004141"/>
    </source>
</evidence>
<dbReference type="GO" id="GO:0016020">
    <property type="term" value="C:membrane"/>
    <property type="evidence" value="ECO:0007669"/>
    <property type="project" value="UniProtKB-SubCell"/>
</dbReference>
<dbReference type="Pfam" id="PF04140">
    <property type="entry name" value="ICMT"/>
    <property type="match status" value="1"/>
</dbReference>
<dbReference type="Gene3D" id="1.20.120.1630">
    <property type="match status" value="1"/>
</dbReference>
<dbReference type="AlphaFoldDB" id="A0A179SW67"/>
<dbReference type="Proteomes" id="UP000078534">
    <property type="component" value="Unassembled WGS sequence"/>
</dbReference>
<dbReference type="PANTHER" id="PTHR12714:SF25">
    <property type="entry name" value="CONSERVED HYPOTHETICAL MEMBRANE PROTEIN"/>
    <property type="match status" value="1"/>
</dbReference>
<comment type="subcellular location">
    <subcellularLocation>
        <location evidence="1">Membrane</location>
        <topology evidence="1">Multi-pass membrane protein</topology>
    </subcellularLocation>
</comment>
<keyword evidence="4 5" id="KW-0472">Membrane</keyword>
<dbReference type="OrthoDB" id="7203053at2"/>
<comment type="caution">
    <text evidence="6">The sequence shown here is derived from an EMBL/GenBank/DDBJ whole genome shotgun (WGS) entry which is preliminary data.</text>
</comment>
<gene>
    <name evidence="6" type="ORF">A6K24_22345</name>
</gene>
<evidence type="ECO:0000256" key="5">
    <source>
        <dbReference type="SAM" id="Phobius"/>
    </source>
</evidence>
<keyword evidence="7" id="KW-1185">Reference proteome</keyword>
<protein>
    <recommendedName>
        <fullName evidence="8">Isoprenylcysteine carboxyl methyltransferase</fullName>
    </recommendedName>
</protein>
<evidence type="ECO:0000256" key="4">
    <source>
        <dbReference type="ARBA" id="ARBA00023136"/>
    </source>
</evidence>
<name>A0A179SW67_9BACI</name>
<dbReference type="PANTHER" id="PTHR12714">
    <property type="entry name" value="PROTEIN-S ISOPRENYLCYSTEINE O-METHYLTRANSFERASE"/>
    <property type="match status" value="1"/>
</dbReference>
<evidence type="ECO:0000256" key="3">
    <source>
        <dbReference type="ARBA" id="ARBA00022989"/>
    </source>
</evidence>
<evidence type="ECO:0008006" key="8">
    <source>
        <dbReference type="Google" id="ProtNLM"/>
    </source>
</evidence>
<dbReference type="EMBL" id="LWSG01000015">
    <property type="protein sequence ID" value="OAS86066.1"/>
    <property type="molecule type" value="Genomic_DNA"/>
</dbReference>
<dbReference type="GO" id="GO:0004671">
    <property type="term" value="F:protein C-terminal S-isoprenylcysteine carboxyl O-methyltransferase activity"/>
    <property type="evidence" value="ECO:0007669"/>
    <property type="project" value="InterPro"/>
</dbReference>
<accession>A0A179SW67</accession>
<evidence type="ECO:0000313" key="6">
    <source>
        <dbReference type="EMBL" id="OAS86066.1"/>
    </source>
</evidence>
<sequence length="182" mass="21505">MFYGLLLLLIVQRVTEMFIAKRNEKWLLNRGGIEHGSEHYPYIVALHVMFLLSLLFEVNILHKEVTVLWYILVPILAFTQLIRYWAVVSLGSYWNTKIIIVPNDLVVLKGPYQYMRHPNYVVVAVEFLFIPLLYQAYFTAVLFSLLNIVMMTIRIPAEEKALQLHTNYQEVFNLRSRFVPKR</sequence>
<feature type="transmembrane region" description="Helical" evidence="5">
    <location>
        <begin position="40"/>
        <end position="60"/>
    </location>
</feature>
<evidence type="ECO:0000313" key="7">
    <source>
        <dbReference type="Proteomes" id="UP000078534"/>
    </source>
</evidence>
<organism evidence="6 7">
    <name type="scientific">Metabacillus litoralis</name>
    <dbReference type="NCBI Taxonomy" id="152268"/>
    <lineage>
        <taxon>Bacteria</taxon>
        <taxon>Bacillati</taxon>
        <taxon>Bacillota</taxon>
        <taxon>Bacilli</taxon>
        <taxon>Bacillales</taxon>
        <taxon>Bacillaceae</taxon>
        <taxon>Metabacillus</taxon>
    </lineage>
</organism>
<dbReference type="STRING" id="152268.A6K24_22345"/>
<reference evidence="7" key="1">
    <citation type="submission" date="2016-04" db="EMBL/GenBank/DDBJ databases">
        <authorList>
            <person name="Lyu Z."/>
            <person name="Lyu W."/>
        </authorList>
    </citation>
    <scope>NUCLEOTIDE SEQUENCE [LARGE SCALE GENOMIC DNA]</scope>
    <source>
        <strain evidence="7">C44</strain>
    </source>
</reference>
<evidence type="ECO:0000256" key="2">
    <source>
        <dbReference type="ARBA" id="ARBA00022692"/>
    </source>
</evidence>
<proteinExistence type="predicted"/>
<keyword evidence="3 5" id="KW-1133">Transmembrane helix</keyword>